<gene>
    <name evidence="1" type="ORF">CLOSPI_01466</name>
</gene>
<sequence length="41" mass="4547">MLNAGTCHICKKGSKHSIINTGNEDLVLCQDFGLHKCKKFN</sequence>
<accession>B1C2K4</accession>
<evidence type="ECO:0000313" key="1">
    <source>
        <dbReference type="EMBL" id="EDS74689.1"/>
    </source>
</evidence>
<comment type="caution">
    <text evidence="1">The sequence shown here is derived from an EMBL/GenBank/DDBJ whole genome shotgun (WGS) entry which is preliminary data.</text>
</comment>
<evidence type="ECO:0000313" key="2">
    <source>
        <dbReference type="Proteomes" id="UP000004910"/>
    </source>
</evidence>
<organism evidence="1 2">
    <name type="scientific">Thomasclavelia spiroformis DSM 1552</name>
    <dbReference type="NCBI Taxonomy" id="428126"/>
    <lineage>
        <taxon>Bacteria</taxon>
        <taxon>Bacillati</taxon>
        <taxon>Bacillota</taxon>
        <taxon>Erysipelotrichia</taxon>
        <taxon>Erysipelotrichales</taxon>
        <taxon>Coprobacillaceae</taxon>
        <taxon>Thomasclavelia</taxon>
    </lineage>
</organism>
<dbReference type="InterPro" id="IPR014710">
    <property type="entry name" value="RmlC-like_jellyroll"/>
</dbReference>
<keyword evidence="2" id="KW-1185">Reference proteome</keyword>
<dbReference type="Proteomes" id="UP000004910">
    <property type="component" value="Unassembled WGS sequence"/>
</dbReference>
<reference evidence="1" key="2">
    <citation type="submission" date="2014-06" db="EMBL/GenBank/DDBJ databases">
        <title>Draft genome sequence of Clostridium spiroforme (DSM 1552).</title>
        <authorList>
            <person name="Sudarsanam P."/>
            <person name="Ley R."/>
            <person name="Guruge J."/>
            <person name="Turnbaugh P.J."/>
            <person name="Mahowald M."/>
            <person name="Liep D."/>
            <person name="Gordon J."/>
        </authorList>
    </citation>
    <scope>NUCLEOTIDE SEQUENCE</scope>
    <source>
        <strain evidence="1">DSM 1552</strain>
    </source>
</reference>
<reference evidence="1" key="1">
    <citation type="submission" date="2008-02" db="EMBL/GenBank/DDBJ databases">
        <authorList>
            <person name="Fulton L."/>
            <person name="Clifton S."/>
            <person name="Fulton B."/>
            <person name="Xu J."/>
            <person name="Minx P."/>
            <person name="Pepin K.H."/>
            <person name="Johnson M."/>
            <person name="Thiruvilangam P."/>
            <person name="Bhonagiri V."/>
            <person name="Nash W.E."/>
            <person name="Mardis E.R."/>
            <person name="Wilson R.K."/>
        </authorList>
    </citation>
    <scope>NUCLEOTIDE SEQUENCE [LARGE SCALE GENOMIC DNA]</scope>
    <source>
        <strain evidence="1">DSM 1552</strain>
    </source>
</reference>
<protein>
    <submittedName>
        <fullName evidence="1">Uncharacterized protein</fullName>
    </submittedName>
</protein>
<dbReference type="Gene3D" id="2.60.120.10">
    <property type="entry name" value="Jelly Rolls"/>
    <property type="match status" value="1"/>
</dbReference>
<proteinExistence type="predicted"/>
<name>B1C2K4_9FIRM</name>
<dbReference type="AlphaFoldDB" id="B1C2K4"/>
<dbReference type="EMBL" id="ABIK02000010">
    <property type="protein sequence ID" value="EDS74689.1"/>
    <property type="molecule type" value="Genomic_DNA"/>
</dbReference>
<dbReference type="HOGENOM" id="CLU_3268223_0_0_9"/>